<dbReference type="InterPro" id="IPR012349">
    <property type="entry name" value="Split_barrel_FMN-bd"/>
</dbReference>
<accession>A0A021VRE3</accession>
<comment type="caution">
    <text evidence="1">The sequence shown here is derived from an EMBL/GenBank/DDBJ whole genome shotgun (WGS) entry which is preliminary data.</text>
</comment>
<dbReference type="EMBL" id="AXCW01000074">
    <property type="protein sequence ID" value="EYR63706.1"/>
    <property type="molecule type" value="Genomic_DNA"/>
</dbReference>
<name>A0A021VRE3_9CELL</name>
<dbReference type="Pfam" id="PF12900">
    <property type="entry name" value="Pyridox_ox_2"/>
    <property type="match status" value="1"/>
</dbReference>
<dbReference type="InterPro" id="IPR024747">
    <property type="entry name" value="Pyridox_Oxase-rel"/>
</dbReference>
<dbReference type="AlphaFoldDB" id="A0A021VRE3"/>
<gene>
    <name evidence="1" type="ORF">N866_18670</name>
</gene>
<dbReference type="RefSeq" id="WP_034225314.1">
    <property type="nucleotide sequence ID" value="NZ_AXCW01000074.1"/>
</dbReference>
<proteinExistence type="predicted"/>
<dbReference type="Proteomes" id="UP000019753">
    <property type="component" value="Unassembled WGS sequence"/>
</dbReference>
<reference evidence="1 2" key="1">
    <citation type="submission" date="2014-01" db="EMBL/GenBank/DDBJ databases">
        <title>Actinotalea ferrariae CF5-4.</title>
        <authorList>
            <person name="Chen F."/>
            <person name="Li Y."/>
            <person name="Wang G."/>
        </authorList>
    </citation>
    <scope>NUCLEOTIDE SEQUENCE [LARGE SCALE GENOMIC DNA]</scope>
    <source>
        <strain evidence="1 2">CF5-4</strain>
    </source>
</reference>
<dbReference type="Gene3D" id="2.30.110.10">
    <property type="entry name" value="Electron Transport, Fmn-binding Protein, Chain A"/>
    <property type="match status" value="1"/>
</dbReference>
<evidence type="ECO:0000313" key="2">
    <source>
        <dbReference type="Proteomes" id="UP000019753"/>
    </source>
</evidence>
<dbReference type="SUPFAM" id="SSF50475">
    <property type="entry name" value="FMN-binding split barrel"/>
    <property type="match status" value="1"/>
</dbReference>
<keyword evidence="2" id="KW-1185">Reference proteome</keyword>
<sequence>MDPTEKVQPLTDAESWEVLRGQALGRLAYQVAGEVFIVPVNFVVDGDRVVFRTAEGNKLFGTTVNHRVAFEVDDVEADHAVSVVARGLTRHLTGAAAEEAEGLPLHPWVGTEKHEFVAITVEELTGRRFRVDLPGSDEPSI</sequence>
<evidence type="ECO:0000313" key="1">
    <source>
        <dbReference type="EMBL" id="EYR63706.1"/>
    </source>
</evidence>
<dbReference type="OrthoDB" id="7062584at2"/>
<organism evidence="1 2">
    <name type="scientific">Actinotalea ferrariae CF5-4</name>
    <dbReference type="NCBI Taxonomy" id="948458"/>
    <lineage>
        <taxon>Bacteria</taxon>
        <taxon>Bacillati</taxon>
        <taxon>Actinomycetota</taxon>
        <taxon>Actinomycetes</taxon>
        <taxon>Micrococcales</taxon>
        <taxon>Cellulomonadaceae</taxon>
        <taxon>Actinotalea</taxon>
    </lineage>
</organism>
<protein>
    <submittedName>
        <fullName evidence="1">Pyridoxamine 5-phosphate oxidase</fullName>
    </submittedName>
</protein>